<dbReference type="EMBL" id="JBBPHU010000005">
    <property type="protein sequence ID" value="KAK7517296.1"/>
    <property type="molecule type" value="Genomic_DNA"/>
</dbReference>
<feature type="non-terminal residue" evidence="2">
    <location>
        <position position="128"/>
    </location>
</feature>
<accession>A0ABR1KLD0</accession>
<evidence type="ECO:0000313" key="3">
    <source>
        <dbReference type="Proteomes" id="UP001363622"/>
    </source>
</evidence>
<proteinExistence type="predicted"/>
<feature type="compositionally biased region" description="Polar residues" evidence="1">
    <location>
        <begin position="1"/>
        <end position="12"/>
    </location>
</feature>
<feature type="region of interest" description="Disordered" evidence="1">
    <location>
        <begin position="78"/>
        <end position="116"/>
    </location>
</feature>
<evidence type="ECO:0000256" key="1">
    <source>
        <dbReference type="SAM" id="MobiDB-lite"/>
    </source>
</evidence>
<name>A0ABR1KLD0_9PEZI</name>
<keyword evidence="3" id="KW-1185">Reference proteome</keyword>
<feature type="non-terminal residue" evidence="2">
    <location>
        <position position="1"/>
    </location>
</feature>
<feature type="compositionally biased region" description="Low complexity" evidence="1">
    <location>
        <begin position="82"/>
        <end position="91"/>
    </location>
</feature>
<feature type="compositionally biased region" description="Pro residues" evidence="1">
    <location>
        <begin position="92"/>
        <end position="101"/>
    </location>
</feature>
<sequence length="128" mass="13983">TNPRDASTIHYQRSSHQKSARRLPRQTPWPLQTRRPWARPRQRGCSARARRSGLWLHDRRAQVVESCRFAILTACSPAVSSPGAARDGPAPAAQPPSPILQPPASVAEPPAPVVPPGPVVLLPVLFRD</sequence>
<gene>
    <name evidence="2" type="ORF">IWZ03DRAFT_423038</name>
</gene>
<organism evidence="2 3">
    <name type="scientific">Phyllosticta citriasiana</name>
    <dbReference type="NCBI Taxonomy" id="595635"/>
    <lineage>
        <taxon>Eukaryota</taxon>
        <taxon>Fungi</taxon>
        <taxon>Dikarya</taxon>
        <taxon>Ascomycota</taxon>
        <taxon>Pezizomycotina</taxon>
        <taxon>Dothideomycetes</taxon>
        <taxon>Dothideomycetes incertae sedis</taxon>
        <taxon>Botryosphaeriales</taxon>
        <taxon>Phyllostictaceae</taxon>
        <taxon>Phyllosticta</taxon>
    </lineage>
</organism>
<protein>
    <submittedName>
        <fullName evidence="2">Uncharacterized protein</fullName>
    </submittedName>
</protein>
<reference evidence="2 3" key="1">
    <citation type="submission" date="2024-04" db="EMBL/GenBank/DDBJ databases">
        <title>Phyllosticta paracitricarpa is synonymous to the EU quarantine fungus P. citricarpa based on phylogenomic analyses.</title>
        <authorList>
            <consortium name="Lawrence Berkeley National Laboratory"/>
            <person name="Van Ingen-Buijs V.A."/>
            <person name="Van Westerhoven A.C."/>
            <person name="Haridas S."/>
            <person name="Skiadas P."/>
            <person name="Martin F."/>
            <person name="Groenewald J.Z."/>
            <person name="Crous P.W."/>
            <person name="Seidl M.F."/>
        </authorList>
    </citation>
    <scope>NUCLEOTIDE SEQUENCE [LARGE SCALE GENOMIC DNA]</scope>
    <source>
        <strain evidence="2 3">CBS 123371</strain>
    </source>
</reference>
<comment type="caution">
    <text evidence="2">The sequence shown here is derived from an EMBL/GenBank/DDBJ whole genome shotgun (WGS) entry which is preliminary data.</text>
</comment>
<dbReference type="Proteomes" id="UP001363622">
    <property type="component" value="Unassembled WGS sequence"/>
</dbReference>
<evidence type="ECO:0000313" key="2">
    <source>
        <dbReference type="EMBL" id="KAK7517296.1"/>
    </source>
</evidence>
<feature type="compositionally biased region" description="Basic residues" evidence="1">
    <location>
        <begin position="13"/>
        <end position="24"/>
    </location>
</feature>
<feature type="region of interest" description="Disordered" evidence="1">
    <location>
        <begin position="1"/>
        <end position="51"/>
    </location>
</feature>